<evidence type="ECO:0000313" key="2">
    <source>
        <dbReference type="Proteomes" id="UP000594042"/>
    </source>
</evidence>
<name>A0A7G1HQP8_9BACT</name>
<dbReference type="KEGG" id="copr:Cop2CBH44_01330"/>
<proteinExistence type="predicted"/>
<evidence type="ECO:0000313" key="1">
    <source>
        <dbReference type="EMBL" id="BCI61780.1"/>
    </source>
</evidence>
<sequence>MPVVHEPCGVFFGDDDEGVVGGGLGGEFLYPGYIPGGEVVVVGECEALCRGAEGVYVVYECVWGCDARHGDYVFVEADVYGGVLGYGAGAGEYGSEGSVPECGEVEPLVGV</sequence>
<accession>A0A7G1HQP8</accession>
<reference evidence="2" key="1">
    <citation type="submission" date="2020-07" db="EMBL/GenBank/DDBJ databases">
        <title>Complete genome sequencing of Coprobacter sp. strain 2CBH44.</title>
        <authorList>
            <person name="Sakamoto M."/>
            <person name="Murakami T."/>
            <person name="Mori H."/>
        </authorList>
    </citation>
    <scope>NUCLEOTIDE SEQUENCE [LARGE SCALE GENOMIC DNA]</scope>
    <source>
        <strain evidence="2">2CBH44</strain>
    </source>
</reference>
<organism evidence="1 2">
    <name type="scientific">Coprobacter secundus subsp. similis</name>
    <dbReference type="NCBI Taxonomy" id="2751153"/>
    <lineage>
        <taxon>Bacteria</taxon>
        <taxon>Pseudomonadati</taxon>
        <taxon>Bacteroidota</taxon>
        <taxon>Bacteroidia</taxon>
        <taxon>Bacteroidales</taxon>
        <taxon>Barnesiellaceae</taxon>
        <taxon>Coprobacter</taxon>
    </lineage>
</organism>
<dbReference type="Proteomes" id="UP000594042">
    <property type="component" value="Chromosome"/>
</dbReference>
<keyword evidence="2" id="KW-1185">Reference proteome</keyword>
<protein>
    <submittedName>
        <fullName evidence="1">Uncharacterized protein</fullName>
    </submittedName>
</protein>
<gene>
    <name evidence="1" type="ORF">Cop2CBH44_01330</name>
</gene>
<dbReference type="EMBL" id="AP023322">
    <property type="protein sequence ID" value="BCI61780.1"/>
    <property type="molecule type" value="Genomic_DNA"/>
</dbReference>
<dbReference type="AlphaFoldDB" id="A0A7G1HQP8"/>